<protein>
    <submittedName>
        <fullName evidence="1">Uncharacterized protein</fullName>
    </submittedName>
</protein>
<evidence type="ECO:0000313" key="1">
    <source>
        <dbReference type="EMBL" id="KKM19380.1"/>
    </source>
</evidence>
<proteinExistence type="predicted"/>
<sequence length="179" mass="18777">MAQVRHAFASAKGDGADPTEVQPSNWNADHEGIILVRKTADQTVNNSEALVDDDDLKAAMAANEVWAFELLVIVDSPTAADVRIAFDVPSGSTLTWSGVGLDPSATDATGVAVPNMQEAAGANLNFGVVAGARWPIKIWGIVECGVTPGDLQTKFAQVAATVGDTTVKENSWLKAFRLA</sequence>
<dbReference type="EMBL" id="LAZR01014001">
    <property type="protein sequence ID" value="KKM19380.1"/>
    <property type="molecule type" value="Genomic_DNA"/>
</dbReference>
<gene>
    <name evidence="1" type="ORF">LCGC14_1656240</name>
</gene>
<name>A0A0F9KVH2_9ZZZZ</name>
<reference evidence="1" key="1">
    <citation type="journal article" date="2015" name="Nature">
        <title>Complex archaea that bridge the gap between prokaryotes and eukaryotes.</title>
        <authorList>
            <person name="Spang A."/>
            <person name="Saw J.H."/>
            <person name="Jorgensen S.L."/>
            <person name="Zaremba-Niedzwiedzka K."/>
            <person name="Martijn J."/>
            <person name="Lind A.E."/>
            <person name="van Eijk R."/>
            <person name="Schleper C."/>
            <person name="Guy L."/>
            <person name="Ettema T.J."/>
        </authorList>
    </citation>
    <scope>NUCLEOTIDE SEQUENCE</scope>
</reference>
<organism evidence="1">
    <name type="scientific">marine sediment metagenome</name>
    <dbReference type="NCBI Taxonomy" id="412755"/>
    <lineage>
        <taxon>unclassified sequences</taxon>
        <taxon>metagenomes</taxon>
        <taxon>ecological metagenomes</taxon>
    </lineage>
</organism>
<dbReference type="AlphaFoldDB" id="A0A0F9KVH2"/>
<accession>A0A0F9KVH2</accession>
<comment type="caution">
    <text evidence="1">The sequence shown here is derived from an EMBL/GenBank/DDBJ whole genome shotgun (WGS) entry which is preliminary data.</text>
</comment>